<protein>
    <submittedName>
        <fullName evidence="1">Uncharacterized protein</fullName>
    </submittedName>
</protein>
<dbReference type="Proteomes" id="UP000494111">
    <property type="component" value="Unassembled WGS sequence"/>
</dbReference>
<dbReference type="EMBL" id="CADIJO010000007">
    <property type="protein sequence ID" value="CAB3697625.1"/>
    <property type="molecule type" value="Genomic_DNA"/>
</dbReference>
<organism evidence="1 2">
    <name type="scientific">Achromobacter deleyi</name>
    <dbReference type="NCBI Taxonomy" id="1353891"/>
    <lineage>
        <taxon>Bacteria</taxon>
        <taxon>Pseudomonadati</taxon>
        <taxon>Pseudomonadota</taxon>
        <taxon>Betaproteobacteria</taxon>
        <taxon>Burkholderiales</taxon>
        <taxon>Alcaligenaceae</taxon>
        <taxon>Achromobacter</taxon>
    </lineage>
</organism>
<name>A0A6S7A1W1_9BURK</name>
<dbReference type="AlphaFoldDB" id="A0A6S7A1W1"/>
<sequence length="90" mass="9568">MSLTKTIARATRAIHSFGIRLHCKALNSTVKAADRSAKRATARHEAAQAVTNTARVLEQEAKGAAHKARTVASCIGMASREEARRIGGSL</sequence>
<evidence type="ECO:0000313" key="2">
    <source>
        <dbReference type="Proteomes" id="UP000494111"/>
    </source>
</evidence>
<gene>
    <name evidence="1" type="ORF">LMG3458_02473</name>
</gene>
<reference evidence="1 2" key="1">
    <citation type="submission" date="2020-04" db="EMBL/GenBank/DDBJ databases">
        <authorList>
            <person name="De Canck E."/>
        </authorList>
    </citation>
    <scope>NUCLEOTIDE SEQUENCE [LARGE SCALE GENOMIC DNA]</scope>
    <source>
        <strain evidence="1 2">LMG 3458</strain>
    </source>
</reference>
<proteinExistence type="predicted"/>
<dbReference type="RefSeq" id="WP_175216425.1">
    <property type="nucleotide sequence ID" value="NZ_CADIJO010000007.1"/>
</dbReference>
<accession>A0A6S7A1W1</accession>
<evidence type="ECO:0000313" key="1">
    <source>
        <dbReference type="EMBL" id="CAB3697625.1"/>
    </source>
</evidence>